<dbReference type="EMBL" id="SSTE01000699">
    <property type="protein sequence ID" value="KAA0067098.1"/>
    <property type="molecule type" value="Genomic_DNA"/>
</dbReference>
<organism evidence="2 4">
    <name type="scientific">Cucumis melo var. makuwa</name>
    <name type="common">Oriental melon</name>
    <dbReference type="NCBI Taxonomy" id="1194695"/>
    <lineage>
        <taxon>Eukaryota</taxon>
        <taxon>Viridiplantae</taxon>
        <taxon>Streptophyta</taxon>
        <taxon>Embryophyta</taxon>
        <taxon>Tracheophyta</taxon>
        <taxon>Spermatophyta</taxon>
        <taxon>Magnoliopsida</taxon>
        <taxon>eudicotyledons</taxon>
        <taxon>Gunneridae</taxon>
        <taxon>Pentapetalae</taxon>
        <taxon>rosids</taxon>
        <taxon>fabids</taxon>
        <taxon>Cucurbitales</taxon>
        <taxon>Cucurbitaceae</taxon>
        <taxon>Benincaseae</taxon>
        <taxon>Cucumis</taxon>
    </lineage>
</organism>
<dbReference type="Proteomes" id="UP000321947">
    <property type="component" value="Unassembled WGS sequence"/>
</dbReference>
<evidence type="ECO:0000313" key="2">
    <source>
        <dbReference type="EMBL" id="TYK26333.1"/>
    </source>
</evidence>
<name>A0A5D3DRT5_CUCMM</name>
<proteinExistence type="predicted"/>
<evidence type="ECO:0000313" key="4">
    <source>
        <dbReference type="Proteomes" id="UP000321947"/>
    </source>
</evidence>
<dbReference type="OrthoDB" id="1425037at2759"/>
<reference evidence="3 4" key="1">
    <citation type="submission" date="2019-08" db="EMBL/GenBank/DDBJ databases">
        <title>Draft genome sequences of two oriental melons (Cucumis melo L. var makuwa).</title>
        <authorList>
            <person name="Kwon S.-Y."/>
        </authorList>
    </citation>
    <scope>NUCLEOTIDE SEQUENCE [LARGE SCALE GENOMIC DNA]</scope>
    <source>
        <strain evidence="4">cv. Chang Bougi</strain>
        <strain evidence="3">cv. SW 3</strain>
        <tissue evidence="2">Leaf</tissue>
    </source>
</reference>
<dbReference type="Proteomes" id="UP000321393">
    <property type="component" value="Unassembled WGS sequence"/>
</dbReference>
<protein>
    <submittedName>
        <fullName evidence="2">Envelope-like protein</fullName>
    </submittedName>
</protein>
<evidence type="ECO:0000313" key="1">
    <source>
        <dbReference type="EMBL" id="KAA0067098.1"/>
    </source>
</evidence>
<gene>
    <name evidence="2" type="ORF">E5676_scaffold14G001180</name>
    <name evidence="1" type="ORF">E6C27_scaffold38G001550</name>
</gene>
<sequence>MKYAILQKIGIVNWIPSTHASIVSAALGHFIYLVGTRAWLNVGGHVPDFPSEFYPAFGRGLATSVSSDGLPLPHPTAVCLLQPLTEESQAIMDTLCDPNAQKNVVDYVLCELLHLLPSSSTAGSSS</sequence>
<evidence type="ECO:0000313" key="3">
    <source>
        <dbReference type="Proteomes" id="UP000321393"/>
    </source>
</evidence>
<accession>A0A5D3DRT5</accession>
<dbReference type="EMBL" id="SSTD01003480">
    <property type="protein sequence ID" value="TYK26333.1"/>
    <property type="molecule type" value="Genomic_DNA"/>
</dbReference>
<comment type="caution">
    <text evidence="2">The sequence shown here is derived from an EMBL/GenBank/DDBJ whole genome shotgun (WGS) entry which is preliminary data.</text>
</comment>
<dbReference type="AlphaFoldDB" id="A0A5D3DRT5"/>